<dbReference type="InterPro" id="IPR009100">
    <property type="entry name" value="AcylCoA_DH/oxidase_NM_dom_sf"/>
</dbReference>
<evidence type="ECO:0000256" key="3">
    <source>
        <dbReference type="ARBA" id="ARBA00022630"/>
    </source>
</evidence>
<dbReference type="GO" id="GO:0003995">
    <property type="term" value="F:acyl-CoA dehydrogenase activity"/>
    <property type="evidence" value="ECO:0007669"/>
    <property type="project" value="InterPro"/>
</dbReference>
<evidence type="ECO:0000256" key="1">
    <source>
        <dbReference type="ARBA" id="ARBA00001974"/>
    </source>
</evidence>
<dbReference type="Gene3D" id="1.20.140.10">
    <property type="entry name" value="Butyryl-CoA Dehydrogenase, subunit A, domain 3"/>
    <property type="match status" value="1"/>
</dbReference>
<keyword evidence="5" id="KW-0560">Oxidoreductase</keyword>
<keyword evidence="4" id="KW-0274">FAD</keyword>
<feature type="domain" description="Acyl-CoA dehydrogenase/oxidase N-terminal" evidence="7">
    <location>
        <begin position="7"/>
        <end position="85"/>
    </location>
</feature>
<dbReference type="Pfam" id="PF00441">
    <property type="entry name" value="Acyl-CoA_dh_1"/>
    <property type="match status" value="1"/>
</dbReference>
<proteinExistence type="inferred from homology"/>
<dbReference type="RefSeq" id="WP_091570121.1">
    <property type="nucleotide sequence ID" value="NZ_FMZA01000011.1"/>
</dbReference>
<dbReference type="InterPro" id="IPR009075">
    <property type="entry name" value="AcylCo_DH/oxidase_C"/>
</dbReference>
<dbReference type="OrthoDB" id="2371581at2"/>
<reference evidence="8 9" key="1">
    <citation type="submission" date="2016-10" db="EMBL/GenBank/DDBJ databases">
        <authorList>
            <person name="de Groot N.N."/>
        </authorList>
    </citation>
    <scope>NUCLEOTIDE SEQUENCE [LARGE SCALE GENOMIC DNA]</scope>
    <source>
        <strain evidence="8 9">DSM 45514</strain>
    </source>
</reference>
<dbReference type="SUPFAM" id="SSF47203">
    <property type="entry name" value="Acyl-CoA dehydrogenase C-terminal domain-like"/>
    <property type="match status" value="1"/>
</dbReference>
<dbReference type="GO" id="GO:0006631">
    <property type="term" value="P:fatty acid metabolic process"/>
    <property type="evidence" value="ECO:0007669"/>
    <property type="project" value="UniProtKB-KW"/>
</dbReference>
<protein>
    <submittedName>
        <fullName evidence="8">Acyl-CoA dehydrogenase, N-terminal domain</fullName>
    </submittedName>
</protein>
<comment type="cofactor">
    <cofactor evidence="1">
        <name>FAD</name>
        <dbReference type="ChEBI" id="CHEBI:57692"/>
    </cofactor>
</comment>
<gene>
    <name evidence="8" type="ORF">SAMN04488112_11113</name>
</gene>
<dbReference type="InterPro" id="IPR046373">
    <property type="entry name" value="Acyl-CoA_Oxase/DH_mid-dom_sf"/>
</dbReference>
<keyword evidence="9" id="KW-1185">Reference proteome</keyword>
<dbReference type="EMBL" id="FMZA01000011">
    <property type="protein sequence ID" value="SDC59659.1"/>
    <property type="molecule type" value="Genomic_DNA"/>
</dbReference>
<dbReference type="SUPFAM" id="SSF56645">
    <property type="entry name" value="Acyl-CoA dehydrogenase NM domain-like"/>
    <property type="match status" value="1"/>
</dbReference>
<dbReference type="Pfam" id="PF02771">
    <property type="entry name" value="Acyl-CoA_dh_N"/>
    <property type="match status" value="1"/>
</dbReference>
<dbReference type="InterPro" id="IPR037069">
    <property type="entry name" value="AcylCoA_DH/ox_N_sf"/>
</dbReference>
<dbReference type="InterPro" id="IPR013786">
    <property type="entry name" value="AcylCoA_DH/ox_N"/>
</dbReference>
<dbReference type="Proteomes" id="UP000199387">
    <property type="component" value="Unassembled WGS sequence"/>
</dbReference>
<dbReference type="PROSITE" id="PS00073">
    <property type="entry name" value="ACYL_COA_DH_2"/>
    <property type="match status" value="1"/>
</dbReference>
<evidence type="ECO:0000259" key="7">
    <source>
        <dbReference type="Pfam" id="PF02771"/>
    </source>
</evidence>
<evidence type="ECO:0000256" key="4">
    <source>
        <dbReference type="ARBA" id="ARBA00022827"/>
    </source>
</evidence>
<dbReference type="GO" id="GO:0050660">
    <property type="term" value="F:flavin adenine dinucleotide binding"/>
    <property type="evidence" value="ECO:0007669"/>
    <property type="project" value="InterPro"/>
</dbReference>
<evidence type="ECO:0000256" key="2">
    <source>
        <dbReference type="ARBA" id="ARBA00009347"/>
    </source>
</evidence>
<organism evidence="8 9">
    <name type="scientific">Melghirimyces thermohalophilus</name>
    <dbReference type="NCBI Taxonomy" id="1236220"/>
    <lineage>
        <taxon>Bacteria</taxon>
        <taxon>Bacillati</taxon>
        <taxon>Bacillota</taxon>
        <taxon>Bacilli</taxon>
        <taxon>Bacillales</taxon>
        <taxon>Thermoactinomycetaceae</taxon>
        <taxon>Melghirimyces</taxon>
    </lineage>
</organism>
<dbReference type="AlphaFoldDB" id="A0A1G6MVU2"/>
<evidence type="ECO:0000313" key="9">
    <source>
        <dbReference type="Proteomes" id="UP000199387"/>
    </source>
</evidence>
<dbReference type="Gene3D" id="2.40.110.10">
    <property type="entry name" value="Butyryl-CoA Dehydrogenase, subunit A, domain 2"/>
    <property type="match status" value="1"/>
</dbReference>
<evidence type="ECO:0000256" key="5">
    <source>
        <dbReference type="ARBA" id="ARBA00023002"/>
    </source>
</evidence>
<dbReference type="PIRSF" id="PIRSF016578">
    <property type="entry name" value="HsaA"/>
    <property type="match status" value="1"/>
</dbReference>
<dbReference type="PANTHER" id="PTHR43884:SF20">
    <property type="entry name" value="ACYL-COA DEHYDROGENASE FADE28"/>
    <property type="match status" value="1"/>
</dbReference>
<evidence type="ECO:0000259" key="6">
    <source>
        <dbReference type="Pfam" id="PF00441"/>
    </source>
</evidence>
<feature type="domain" description="Acyl-CoA dehydrogenase/oxidase C-terminal" evidence="6">
    <location>
        <begin position="242"/>
        <end position="360"/>
    </location>
</feature>
<name>A0A1G6MVU2_9BACL</name>
<dbReference type="PANTHER" id="PTHR43884">
    <property type="entry name" value="ACYL-COA DEHYDROGENASE"/>
    <property type="match status" value="1"/>
</dbReference>
<accession>A0A1G6MVU2</accession>
<evidence type="ECO:0000313" key="8">
    <source>
        <dbReference type="EMBL" id="SDC59659.1"/>
    </source>
</evidence>
<dbReference type="InterPro" id="IPR036250">
    <property type="entry name" value="AcylCo_DH-like_C"/>
</dbReference>
<comment type="similarity">
    <text evidence="2">Belongs to the acyl-CoA dehydrogenase family.</text>
</comment>
<keyword evidence="3" id="KW-0285">Flavoprotein</keyword>
<dbReference type="InterPro" id="IPR006089">
    <property type="entry name" value="Acyl-CoA_DH_CS"/>
</dbReference>
<sequence>MVSFQPTEDEQAFVDLARDFAKERIRPLARECEQEGRVHPELVKKIEEVGFASLELPESWGGLEMPLISQVQILEALSSGDLGVVQGLPGAGDAASLFRFIPDHPLLASYKEAGQKGTWPTVAFLHAAEGEIPQGVTITSADETGYVLNGTSQPVRLAAFADYLLVSAVDSQGETLLLWLDRQKGNRWQAEAGDYRLGLLASGCARIRFDEEKISSDQVLAKGDEAKDLLAKALRRIQVLEASKEIGLMDAAVSYVTEYTAQRKAFGQEIAKFQGVSFTLAGMAIETQAMRHLVLRAAADIDGDKGEVAASSTLGRVHRALRFVSDSGVQLLGGHGYVQEFPVEKWMRDAEAQTLLYGREGELLIQRGEQLLDRKVPIEV</sequence>
<dbReference type="STRING" id="1236220.SAMN04488112_11113"/>
<dbReference type="Gene3D" id="1.10.540.10">
    <property type="entry name" value="Acyl-CoA dehydrogenase/oxidase, N-terminal domain"/>
    <property type="match status" value="1"/>
</dbReference>